<evidence type="ECO:0000313" key="2">
    <source>
        <dbReference type="Proteomes" id="UP000662373"/>
    </source>
</evidence>
<organism evidence="1 2">
    <name type="scientific">Gelidibacter salicanalis</name>
    <dbReference type="NCBI Taxonomy" id="291193"/>
    <lineage>
        <taxon>Bacteria</taxon>
        <taxon>Pseudomonadati</taxon>
        <taxon>Bacteroidota</taxon>
        <taxon>Flavobacteriia</taxon>
        <taxon>Flavobacteriales</taxon>
        <taxon>Flavobacteriaceae</taxon>
        <taxon>Gelidibacter</taxon>
    </lineage>
</organism>
<protein>
    <submittedName>
        <fullName evidence="1">Uncharacterized protein</fullName>
    </submittedName>
</protein>
<dbReference type="RefSeq" id="WP_199599152.1">
    <property type="nucleotide sequence ID" value="NZ_JAEHJZ010000023.1"/>
</dbReference>
<keyword evidence="2" id="KW-1185">Reference proteome</keyword>
<comment type="caution">
    <text evidence="1">The sequence shown here is derived from an EMBL/GenBank/DDBJ whole genome shotgun (WGS) entry which is preliminary data.</text>
</comment>
<proteinExistence type="predicted"/>
<dbReference type="EMBL" id="JAEHJZ010000023">
    <property type="protein sequence ID" value="MBJ7881042.1"/>
    <property type="molecule type" value="Genomic_DNA"/>
</dbReference>
<name>A0A934NKK3_9FLAO</name>
<reference evidence="1 2" key="1">
    <citation type="submission" date="2020-09" db="EMBL/GenBank/DDBJ databases">
        <title>Draft genome of Gelidibacter salicanalis PAMC21136.</title>
        <authorList>
            <person name="Park H."/>
        </authorList>
    </citation>
    <scope>NUCLEOTIDE SEQUENCE [LARGE SCALE GENOMIC DNA]</scope>
    <source>
        <strain evidence="1 2">PAMC21136</strain>
    </source>
</reference>
<gene>
    <name evidence="1" type="ORF">JEM65_10350</name>
</gene>
<accession>A0A934NKK3</accession>
<evidence type="ECO:0000313" key="1">
    <source>
        <dbReference type="EMBL" id="MBJ7881042.1"/>
    </source>
</evidence>
<sequence>MSNYWNILGVPHKGWILEEVYDIRAEGQSADDTQYETCMMCNNERIRYVHVVSHRDFGEEFKVGCVCAEKMTNDYVNPKKRENQLRNKSHRRINWLKKRMEG</sequence>
<dbReference type="Proteomes" id="UP000662373">
    <property type="component" value="Unassembled WGS sequence"/>
</dbReference>
<dbReference type="AlphaFoldDB" id="A0A934NKK3"/>